<keyword evidence="1" id="KW-0472">Membrane</keyword>
<dbReference type="InterPro" id="IPR032816">
    <property type="entry name" value="VTT_dom"/>
</dbReference>
<organism evidence="3">
    <name type="scientific">uncultured marine group II/III euryarchaeote AD1000_104_B06</name>
    <dbReference type="NCBI Taxonomy" id="1457712"/>
    <lineage>
        <taxon>Archaea</taxon>
        <taxon>Methanobacteriati</taxon>
        <taxon>Methanobacteriota</taxon>
        <taxon>environmental samples</taxon>
    </lineage>
</organism>
<proteinExistence type="predicted"/>
<dbReference type="PANTHER" id="PTHR42709">
    <property type="entry name" value="ALKALINE PHOSPHATASE LIKE PROTEIN"/>
    <property type="match status" value="1"/>
</dbReference>
<feature type="transmembrane region" description="Helical" evidence="1">
    <location>
        <begin position="149"/>
        <end position="172"/>
    </location>
</feature>
<dbReference type="Pfam" id="PF09335">
    <property type="entry name" value="VTT_dom"/>
    <property type="match status" value="1"/>
</dbReference>
<dbReference type="AlphaFoldDB" id="A0A075FMU0"/>
<feature type="transmembrane region" description="Helical" evidence="1">
    <location>
        <begin position="69"/>
        <end position="94"/>
    </location>
</feature>
<dbReference type="GO" id="GO:0005886">
    <property type="term" value="C:plasma membrane"/>
    <property type="evidence" value="ECO:0007669"/>
    <property type="project" value="TreeGrafter"/>
</dbReference>
<evidence type="ECO:0000256" key="1">
    <source>
        <dbReference type="SAM" id="Phobius"/>
    </source>
</evidence>
<feature type="transmembrane region" description="Helical" evidence="1">
    <location>
        <begin position="184"/>
        <end position="204"/>
    </location>
</feature>
<protein>
    <submittedName>
        <fullName evidence="3">Phosphoesterase PA-phosphatase related protein</fullName>
    </submittedName>
</protein>
<dbReference type="InterPro" id="IPR051311">
    <property type="entry name" value="DedA_domain"/>
</dbReference>
<keyword evidence="1" id="KW-1133">Transmembrane helix</keyword>
<feature type="domain" description="VTT" evidence="2">
    <location>
        <begin position="68"/>
        <end position="161"/>
    </location>
</feature>
<evidence type="ECO:0000313" key="3">
    <source>
        <dbReference type="EMBL" id="AIE91032.1"/>
    </source>
</evidence>
<sequence>MSAGSNVHPEKDGRRYVLKGITDSIIEWAEGFGLLGLAVVSASEAALQPAPPDLLVIPMVLGADSSLDILTIVLVATVSSVIGAVAGYGIGAYAGRPILERFASDATVARLDALIDRYGSAGIFLAAVSPIPYKALAWAAGAGRMDLRLFVAAGLFGRGIRFGMEGLLLGLWGEDFLGLLEDPLVWLVGGIVGLALFVPMIGWWSDLAGEGYSENQS</sequence>
<dbReference type="EMBL" id="KF900325">
    <property type="protein sequence ID" value="AIE91032.1"/>
    <property type="molecule type" value="Genomic_DNA"/>
</dbReference>
<keyword evidence="1" id="KW-0812">Transmembrane</keyword>
<evidence type="ECO:0000259" key="2">
    <source>
        <dbReference type="Pfam" id="PF09335"/>
    </source>
</evidence>
<dbReference type="PANTHER" id="PTHR42709:SF11">
    <property type="entry name" value="DEDA FAMILY PROTEIN"/>
    <property type="match status" value="1"/>
</dbReference>
<reference evidence="3" key="1">
    <citation type="journal article" date="2014" name="Genome Biol. Evol.">
        <title>Pangenome evidence for extensive interdomain horizontal transfer affecting lineage core and shell genes in uncultured planktonic thaumarchaeota and euryarchaeota.</title>
        <authorList>
            <person name="Deschamps P."/>
            <person name="Zivanovic Y."/>
            <person name="Moreira D."/>
            <person name="Rodriguez-Valera F."/>
            <person name="Lopez-Garcia P."/>
        </authorList>
    </citation>
    <scope>NUCLEOTIDE SEQUENCE</scope>
</reference>
<accession>A0A075FMU0</accession>
<name>A0A075FMU0_9EURY</name>